<dbReference type="AlphaFoldDB" id="A0A3N5Y3A7"/>
<comment type="caution">
    <text evidence="3">The sequence shown here is derived from an EMBL/GenBank/DDBJ whole genome shotgun (WGS) entry which is preliminary data.</text>
</comment>
<feature type="domain" description="Glycosyltransferase subfamily 4-like N-terminal" evidence="2">
    <location>
        <begin position="21"/>
        <end position="192"/>
    </location>
</feature>
<dbReference type="Proteomes" id="UP000275281">
    <property type="component" value="Unassembled WGS sequence"/>
</dbReference>
<dbReference type="Gene3D" id="3.40.50.2000">
    <property type="entry name" value="Glycogen Phosphorylase B"/>
    <property type="match status" value="2"/>
</dbReference>
<dbReference type="PANTHER" id="PTHR45947">
    <property type="entry name" value="SULFOQUINOVOSYL TRANSFERASE SQD2"/>
    <property type="match status" value="1"/>
</dbReference>
<dbReference type="RefSeq" id="WP_124026498.1">
    <property type="nucleotide sequence ID" value="NZ_JBHRSN010000005.1"/>
</dbReference>
<dbReference type="Pfam" id="PF13439">
    <property type="entry name" value="Glyco_transf_4"/>
    <property type="match status" value="1"/>
</dbReference>
<dbReference type="InterPro" id="IPR001296">
    <property type="entry name" value="Glyco_trans_1"/>
</dbReference>
<name>A0A3N5Y3A7_9ALTE</name>
<evidence type="ECO:0000259" key="1">
    <source>
        <dbReference type="Pfam" id="PF00534"/>
    </source>
</evidence>
<protein>
    <submittedName>
        <fullName evidence="3">Glycosyltransferase family 4 protein</fullName>
    </submittedName>
</protein>
<accession>A0A3N5Y3A7</accession>
<dbReference type="GO" id="GO:0016757">
    <property type="term" value="F:glycosyltransferase activity"/>
    <property type="evidence" value="ECO:0007669"/>
    <property type="project" value="InterPro"/>
</dbReference>
<sequence>MTTWRPTINILMLTNTYLPHVGGVANSVYQTASVLRDKGHKVLIIAPDFEGSEAPLYEQIDDVIRVPAIQNYNGSDFSVRVAVPFALTTLLDGLHIDIIHSHHPFLLGDTAVRLSHRYQVPLVFTHHTRYEQYTHYVLEDSSVMAQFAAELATTYANMCNAVVAPSTSIKQMINDRGVTVPVEVIPTGVVLDNFKQADKKAARDRLNIAEDVRILGHLGRLAEEKNLHFLADAMLELLEQNDNTTWLIAGSGPCEEAIKDKAQSCGLHNRIQWLGNVSGQDLVDAYAAMDVFVFASQSETQGMVVTEAMAAGVPVVALAAPGVDDVVNDANGLHLPKDSTPASFAAQCNTLLKDTNSLSAKRAEALKTAETFSDSRSAERLLALYADTLKTYQAPFETHPGLEAMDNLRAKLQAEWQLLQQKFDTVTKTFQVNGNDEA</sequence>
<dbReference type="OrthoDB" id="9802525at2"/>
<evidence type="ECO:0000313" key="3">
    <source>
        <dbReference type="EMBL" id="RPJ68497.1"/>
    </source>
</evidence>
<organism evidence="3 4">
    <name type="scientific">Alteromonas sediminis</name>
    <dbReference type="NCBI Taxonomy" id="2259342"/>
    <lineage>
        <taxon>Bacteria</taxon>
        <taxon>Pseudomonadati</taxon>
        <taxon>Pseudomonadota</taxon>
        <taxon>Gammaproteobacteria</taxon>
        <taxon>Alteromonadales</taxon>
        <taxon>Alteromonadaceae</taxon>
        <taxon>Alteromonas/Salinimonas group</taxon>
        <taxon>Alteromonas</taxon>
    </lineage>
</organism>
<reference evidence="3 4" key="1">
    <citation type="submission" date="2018-11" db="EMBL/GenBank/DDBJ databases">
        <authorList>
            <person name="Ye M.-Q."/>
            <person name="Du Z.-J."/>
        </authorList>
    </citation>
    <scope>NUCLEOTIDE SEQUENCE [LARGE SCALE GENOMIC DNA]</scope>
    <source>
        <strain evidence="3 4">U0105</strain>
    </source>
</reference>
<evidence type="ECO:0000313" key="4">
    <source>
        <dbReference type="Proteomes" id="UP000275281"/>
    </source>
</evidence>
<dbReference type="Pfam" id="PF00534">
    <property type="entry name" value="Glycos_transf_1"/>
    <property type="match status" value="1"/>
</dbReference>
<proteinExistence type="predicted"/>
<feature type="domain" description="Glycosyl transferase family 1" evidence="1">
    <location>
        <begin position="199"/>
        <end position="358"/>
    </location>
</feature>
<evidence type="ECO:0000259" key="2">
    <source>
        <dbReference type="Pfam" id="PF13439"/>
    </source>
</evidence>
<keyword evidence="4" id="KW-1185">Reference proteome</keyword>
<dbReference type="PANTHER" id="PTHR45947:SF3">
    <property type="entry name" value="SULFOQUINOVOSYL TRANSFERASE SQD2"/>
    <property type="match status" value="1"/>
</dbReference>
<gene>
    <name evidence="3" type="ORF">DRW07_03575</name>
</gene>
<dbReference type="EMBL" id="RPOK01000001">
    <property type="protein sequence ID" value="RPJ68497.1"/>
    <property type="molecule type" value="Genomic_DNA"/>
</dbReference>
<dbReference type="InterPro" id="IPR050194">
    <property type="entry name" value="Glycosyltransferase_grp1"/>
</dbReference>
<keyword evidence="3" id="KW-0808">Transferase</keyword>
<dbReference type="SUPFAM" id="SSF53756">
    <property type="entry name" value="UDP-Glycosyltransferase/glycogen phosphorylase"/>
    <property type="match status" value="1"/>
</dbReference>
<dbReference type="InterPro" id="IPR028098">
    <property type="entry name" value="Glyco_trans_4-like_N"/>
</dbReference>